<evidence type="ECO:0000313" key="3">
    <source>
        <dbReference type="Proteomes" id="UP001244011"/>
    </source>
</evidence>
<dbReference type="EMBL" id="MU839012">
    <property type="protein sequence ID" value="KAK1766180.1"/>
    <property type="molecule type" value="Genomic_DNA"/>
</dbReference>
<evidence type="ECO:0008006" key="4">
    <source>
        <dbReference type="Google" id="ProtNLM"/>
    </source>
</evidence>
<dbReference type="PANTHER" id="PTHR36182">
    <property type="entry name" value="PROTEIN, PUTATIVE (AFU_ORTHOLOGUE AFUA_6G10930)-RELATED"/>
    <property type="match status" value="1"/>
</dbReference>
<feature type="region of interest" description="Disordered" evidence="1">
    <location>
        <begin position="280"/>
        <end position="336"/>
    </location>
</feature>
<comment type="caution">
    <text evidence="2">The sequence shown here is derived from an EMBL/GenBank/DDBJ whole genome shotgun (WGS) entry which is preliminary data.</text>
</comment>
<feature type="compositionally biased region" description="Low complexity" evidence="1">
    <location>
        <begin position="228"/>
        <end position="260"/>
    </location>
</feature>
<feature type="region of interest" description="Disordered" evidence="1">
    <location>
        <begin position="212"/>
        <end position="263"/>
    </location>
</feature>
<dbReference type="Proteomes" id="UP001244011">
    <property type="component" value="Unassembled WGS sequence"/>
</dbReference>
<reference evidence="2" key="1">
    <citation type="submission" date="2023-06" db="EMBL/GenBank/DDBJ databases">
        <title>Genome-scale phylogeny and comparative genomics of the fungal order Sordariales.</title>
        <authorList>
            <consortium name="Lawrence Berkeley National Laboratory"/>
            <person name="Hensen N."/>
            <person name="Bonometti L."/>
            <person name="Westerberg I."/>
            <person name="Brannstrom I.O."/>
            <person name="Guillou S."/>
            <person name="Cros-Aarteil S."/>
            <person name="Calhoun S."/>
            <person name="Haridas S."/>
            <person name="Kuo A."/>
            <person name="Mondo S."/>
            <person name="Pangilinan J."/>
            <person name="Riley R."/>
            <person name="Labutti K."/>
            <person name="Andreopoulos B."/>
            <person name="Lipzen A."/>
            <person name="Chen C."/>
            <person name="Yanf M."/>
            <person name="Daum C."/>
            <person name="Ng V."/>
            <person name="Clum A."/>
            <person name="Steindorff A."/>
            <person name="Ohm R."/>
            <person name="Martin F."/>
            <person name="Silar P."/>
            <person name="Natvig D."/>
            <person name="Lalanne C."/>
            <person name="Gautier V."/>
            <person name="Ament-Velasquez S.L."/>
            <person name="Kruys A."/>
            <person name="Hutchinson M.I."/>
            <person name="Powell A.J."/>
            <person name="Barry K."/>
            <person name="Miller A.N."/>
            <person name="Grigoriev I.V."/>
            <person name="Debuchy R."/>
            <person name="Gladieux P."/>
            <person name="Thoren M.H."/>
            <person name="Johannesson H."/>
        </authorList>
    </citation>
    <scope>NUCLEOTIDE SEQUENCE</scope>
    <source>
        <strain evidence="2">8032-3</strain>
    </source>
</reference>
<evidence type="ECO:0000256" key="1">
    <source>
        <dbReference type="SAM" id="MobiDB-lite"/>
    </source>
</evidence>
<sequence length="399" mass="39691">MFFQKTYTAICGFAAVSSAHIVLSSPKPFAGTISSPLDASGSNFPCQMASHSGEAATMSLGSSQELAFIGSAVHGGGSCQVSITYDTNPTKDSVWKVIHSIEGGCPAQGAAGNLGNDPTQPVPFTYNYTLPADIPSGSATIGWTWLNRIGNREFYMNCAAVSLTGSGGSQSNYEALPDMVVANIPSINSCNNANLEGKDYLYPNPGNSVEKHPFTANNLAPLDGDCGPSGSSGSSGSNGSSGSAPPASAAGSDSPSTTSSVAAGTGLPGAVFITRPNSAAASQPPAVSTPSVDAPSAAAPASTPSVSVENQAAAPPAATASSAGSSSGSSTGAQTAGSACSPEGLWNCVDGKSYQQCGSGVWTPVMPLAAGTTCTGGQGSNINIFAANGKTRRSMRFRS</sequence>
<dbReference type="RefSeq" id="XP_060282393.1">
    <property type="nucleotide sequence ID" value="XM_060428225.1"/>
</dbReference>
<dbReference type="PANTHER" id="PTHR36182:SF2">
    <property type="entry name" value="LYTIC POLYSACCHARIDE MONOOXYGENASE"/>
    <property type="match status" value="1"/>
</dbReference>
<dbReference type="AlphaFoldDB" id="A0AAJ0BXL9"/>
<proteinExistence type="predicted"/>
<keyword evidence="3" id="KW-1185">Reference proteome</keyword>
<dbReference type="Gene3D" id="2.70.50.70">
    <property type="match status" value="1"/>
</dbReference>
<feature type="compositionally biased region" description="Low complexity" evidence="1">
    <location>
        <begin position="284"/>
        <end position="336"/>
    </location>
</feature>
<evidence type="ECO:0000313" key="2">
    <source>
        <dbReference type="EMBL" id="KAK1766180.1"/>
    </source>
</evidence>
<name>A0AAJ0BXL9_9PEZI</name>
<gene>
    <name evidence="2" type="ORF">QBC33DRAFT_542084</name>
</gene>
<accession>A0AAJ0BXL9</accession>
<dbReference type="GeneID" id="85311412"/>
<protein>
    <recommendedName>
        <fullName evidence="4">Chitin-binding type-4 domain-containing protein</fullName>
    </recommendedName>
</protein>
<organism evidence="2 3">
    <name type="scientific">Phialemonium atrogriseum</name>
    <dbReference type="NCBI Taxonomy" id="1093897"/>
    <lineage>
        <taxon>Eukaryota</taxon>
        <taxon>Fungi</taxon>
        <taxon>Dikarya</taxon>
        <taxon>Ascomycota</taxon>
        <taxon>Pezizomycotina</taxon>
        <taxon>Sordariomycetes</taxon>
        <taxon>Sordariomycetidae</taxon>
        <taxon>Cephalothecales</taxon>
        <taxon>Cephalothecaceae</taxon>
        <taxon>Phialemonium</taxon>
    </lineage>
</organism>